<dbReference type="Gene3D" id="1.10.260.40">
    <property type="entry name" value="lambda repressor-like DNA-binding domains"/>
    <property type="match status" value="1"/>
</dbReference>
<accession>A0A2T0W859</accession>
<dbReference type="GO" id="GO:0003677">
    <property type="term" value="F:DNA binding"/>
    <property type="evidence" value="ECO:0007669"/>
    <property type="project" value="InterPro"/>
</dbReference>
<keyword evidence="3" id="KW-1185">Reference proteome</keyword>
<dbReference type="RefSeq" id="WP_170068823.1">
    <property type="nucleotide sequence ID" value="NZ_PVTO01000008.1"/>
</dbReference>
<organism evidence="2 3">
    <name type="scientific">Alkalibacterium olivapovliticus</name>
    <dbReference type="NCBI Taxonomy" id="99907"/>
    <lineage>
        <taxon>Bacteria</taxon>
        <taxon>Bacillati</taxon>
        <taxon>Bacillota</taxon>
        <taxon>Bacilli</taxon>
        <taxon>Lactobacillales</taxon>
        <taxon>Carnobacteriaceae</taxon>
        <taxon>Alkalibacterium</taxon>
    </lineage>
</organism>
<dbReference type="Pfam" id="PF01381">
    <property type="entry name" value="HTH_3"/>
    <property type="match status" value="1"/>
</dbReference>
<name>A0A2T0W859_9LACT</name>
<protein>
    <submittedName>
        <fullName evidence="2">Helix-turn-helix protein</fullName>
    </submittedName>
</protein>
<comment type="caution">
    <text evidence="2">The sequence shown here is derived from an EMBL/GenBank/DDBJ whole genome shotgun (WGS) entry which is preliminary data.</text>
</comment>
<evidence type="ECO:0000313" key="2">
    <source>
        <dbReference type="EMBL" id="PRY82878.1"/>
    </source>
</evidence>
<dbReference type="InterPro" id="IPR010982">
    <property type="entry name" value="Lambda_DNA-bd_dom_sf"/>
</dbReference>
<dbReference type="Proteomes" id="UP000238205">
    <property type="component" value="Unassembled WGS sequence"/>
</dbReference>
<proteinExistence type="predicted"/>
<dbReference type="EMBL" id="PVTO01000008">
    <property type="protein sequence ID" value="PRY82878.1"/>
    <property type="molecule type" value="Genomic_DNA"/>
</dbReference>
<evidence type="ECO:0000259" key="1">
    <source>
        <dbReference type="PROSITE" id="PS50943"/>
    </source>
</evidence>
<evidence type="ECO:0000313" key="3">
    <source>
        <dbReference type="Proteomes" id="UP000238205"/>
    </source>
</evidence>
<gene>
    <name evidence="2" type="ORF">CLV38_10888</name>
</gene>
<reference evidence="2 3" key="1">
    <citation type="submission" date="2018-03" db="EMBL/GenBank/DDBJ databases">
        <title>Genomic Encyclopedia of Archaeal and Bacterial Type Strains, Phase II (KMG-II): from individual species to whole genera.</title>
        <authorList>
            <person name="Goeker M."/>
        </authorList>
    </citation>
    <scope>NUCLEOTIDE SEQUENCE [LARGE SCALE GENOMIC DNA]</scope>
    <source>
        <strain evidence="2 3">DSM 13175</strain>
    </source>
</reference>
<dbReference type="CDD" id="cd00093">
    <property type="entry name" value="HTH_XRE"/>
    <property type="match status" value="1"/>
</dbReference>
<dbReference type="PROSITE" id="PS50943">
    <property type="entry name" value="HTH_CROC1"/>
    <property type="match status" value="1"/>
</dbReference>
<dbReference type="InterPro" id="IPR001387">
    <property type="entry name" value="Cro/C1-type_HTH"/>
</dbReference>
<sequence>MDTATQQQDSKERGKKNEEWVQRKERWVEVNREMKISEAQQLRESREKLGVTREEMSRLMDVSVSCLGRLERGDSIKDFRVIKKYYEFMLDNIKREIDFFNDIRNLY</sequence>
<dbReference type="SUPFAM" id="SSF47413">
    <property type="entry name" value="lambda repressor-like DNA-binding domains"/>
    <property type="match status" value="1"/>
</dbReference>
<dbReference type="AlphaFoldDB" id="A0A2T0W859"/>
<feature type="domain" description="HTH cro/C1-type" evidence="1">
    <location>
        <begin position="42"/>
        <end position="73"/>
    </location>
</feature>